<evidence type="ECO:0000313" key="2">
    <source>
        <dbReference type="EMBL" id="ALS33747.1"/>
    </source>
</evidence>
<evidence type="ECO:0000256" key="1">
    <source>
        <dbReference type="SAM" id="SignalP"/>
    </source>
</evidence>
<dbReference type="EMBL" id="CP011034">
    <property type="protein sequence ID" value="ALS33747.1"/>
    <property type="molecule type" value="Genomic_DNA"/>
</dbReference>
<feature type="signal peptide" evidence="1">
    <location>
        <begin position="1"/>
        <end position="29"/>
    </location>
</feature>
<dbReference type="KEGG" id="ptn:PTRA_a2681"/>
<accession>A0A0U2NI99</accession>
<dbReference type="OrthoDB" id="9779968at2"/>
<protein>
    <recommendedName>
        <fullName evidence="4">Tat (Twin-arginine translocation) pathway signal sequence</fullName>
    </recommendedName>
</protein>
<dbReference type="PROSITE" id="PS51318">
    <property type="entry name" value="TAT"/>
    <property type="match status" value="1"/>
</dbReference>
<feature type="chain" id="PRO_5006831539" description="Tat (Twin-arginine translocation) pathway signal sequence" evidence="1">
    <location>
        <begin position="30"/>
        <end position="446"/>
    </location>
</feature>
<dbReference type="PANTHER" id="PTHR43737">
    <property type="entry name" value="BLL7424 PROTEIN"/>
    <property type="match status" value="1"/>
</dbReference>
<dbReference type="AlphaFoldDB" id="A0A0U2NI99"/>
<evidence type="ECO:0000313" key="3">
    <source>
        <dbReference type="Proteomes" id="UP000065261"/>
    </source>
</evidence>
<sequence>MSINRRQFLSLCLKGGVSAAALTSLQLQALTGATNAVELGDYKALVCIFLYGGNDSLNMLMPLEGEQRKLYEQSRQNLAVKSPIALNTQSSFAGGVGLHPALAPMQSVFDSANLAFVGGVGTLLAPTTLDDYKNKAVPLPQHLFSHNNQQAAWMYGREKASLNNGWGARLLERLNQQDQFAANISLDGTNLWQTGAQTKAFSLNKSGISKINALAGNSAHTAHVTNIMNRIMGNTHHPLTGAYANSFNSAIINTQTMNSALEAAPELITSFSDTGLSKQLAAVTKAISVQAKLSTQRQVFFVSMGGFDTHDNQLNTHPALLSTLAQGLNEFNSAMNELNMADKVTSFTMSDFGRTLTSNGDGTDHGWAGNQIVMGGAVKGADIYGELLTQHLDGPQDTGRGRLIPSVANEQYFSTLAKWFGVPASELGDIFPNLKYFNQSTLDFMV</sequence>
<gene>
    <name evidence="2" type="ORF">PTRA_a2681</name>
</gene>
<reference evidence="2 3" key="1">
    <citation type="submission" date="2015-03" db="EMBL/GenBank/DDBJ databases">
        <authorList>
            <person name="Murphy D."/>
        </authorList>
    </citation>
    <scope>NUCLEOTIDE SEQUENCE [LARGE SCALE GENOMIC DNA]</scope>
    <source>
        <strain evidence="2 3">KMM 520</strain>
    </source>
</reference>
<dbReference type="InterPro" id="IPR010869">
    <property type="entry name" value="DUF1501"/>
</dbReference>
<name>A0A0U2NI99_9GAMM</name>
<dbReference type="RefSeq" id="WP_058373900.1">
    <property type="nucleotide sequence ID" value="NZ_CP011034.1"/>
</dbReference>
<organism evidence="2">
    <name type="scientific">Pseudoalteromonas translucida KMM 520</name>
    <dbReference type="NCBI Taxonomy" id="1315283"/>
    <lineage>
        <taxon>Bacteria</taxon>
        <taxon>Pseudomonadati</taxon>
        <taxon>Pseudomonadota</taxon>
        <taxon>Gammaproteobacteria</taxon>
        <taxon>Alteromonadales</taxon>
        <taxon>Pseudoalteromonadaceae</taxon>
        <taxon>Pseudoalteromonas</taxon>
    </lineage>
</organism>
<dbReference type="PATRIC" id="fig|1315283.4.peg.2338"/>
<evidence type="ECO:0008006" key="4">
    <source>
        <dbReference type="Google" id="ProtNLM"/>
    </source>
</evidence>
<dbReference type="Proteomes" id="UP000065261">
    <property type="component" value="Chromosome I"/>
</dbReference>
<dbReference type="PANTHER" id="PTHR43737:SF1">
    <property type="entry name" value="DUF1501 DOMAIN-CONTAINING PROTEIN"/>
    <property type="match status" value="1"/>
</dbReference>
<dbReference type="Pfam" id="PF07394">
    <property type="entry name" value="DUF1501"/>
    <property type="match status" value="1"/>
</dbReference>
<keyword evidence="1" id="KW-0732">Signal</keyword>
<dbReference type="InterPro" id="IPR006311">
    <property type="entry name" value="TAT_signal"/>
</dbReference>
<proteinExistence type="predicted"/>